<dbReference type="EMBL" id="JAEHOI010000011">
    <property type="protein sequence ID" value="MBK0422677.1"/>
    <property type="molecule type" value="Genomic_DNA"/>
</dbReference>
<evidence type="ECO:0000313" key="4">
    <source>
        <dbReference type="Proteomes" id="UP000618733"/>
    </source>
</evidence>
<feature type="domain" description="Purine catabolism PurC-like" evidence="1">
    <location>
        <begin position="6"/>
        <end position="122"/>
    </location>
</feature>
<dbReference type="Gene3D" id="1.10.10.2840">
    <property type="entry name" value="PucR C-terminal helix-turn-helix domain"/>
    <property type="match status" value="1"/>
</dbReference>
<dbReference type="PANTHER" id="PTHR33744:SF1">
    <property type="entry name" value="DNA-BINDING TRANSCRIPTIONAL ACTIVATOR ADER"/>
    <property type="match status" value="1"/>
</dbReference>
<dbReference type="AlphaFoldDB" id="A0A934QFM3"/>
<reference evidence="3" key="1">
    <citation type="submission" date="2020-12" db="EMBL/GenBank/DDBJ databases">
        <title>Leucobacter sp. CAS2, isolated from Chromium sludge.</title>
        <authorList>
            <person name="Xu Z."/>
        </authorList>
    </citation>
    <scope>NUCLEOTIDE SEQUENCE</scope>
    <source>
        <strain evidence="3">CSA2</strain>
    </source>
</reference>
<keyword evidence="4" id="KW-1185">Reference proteome</keyword>
<dbReference type="InterPro" id="IPR042070">
    <property type="entry name" value="PucR_C-HTH_sf"/>
</dbReference>
<dbReference type="Pfam" id="PF13556">
    <property type="entry name" value="HTH_30"/>
    <property type="match status" value="1"/>
</dbReference>
<evidence type="ECO:0000259" key="1">
    <source>
        <dbReference type="Pfam" id="PF07905"/>
    </source>
</evidence>
<dbReference type="InterPro" id="IPR051448">
    <property type="entry name" value="CdaR-like_regulators"/>
</dbReference>
<dbReference type="RefSeq" id="WP_200132873.1">
    <property type="nucleotide sequence ID" value="NZ_JAEHOI010000011.1"/>
</dbReference>
<comment type="caution">
    <text evidence="3">The sequence shown here is derived from an EMBL/GenBank/DDBJ whole genome shotgun (WGS) entry which is preliminary data.</text>
</comment>
<gene>
    <name evidence="3" type="ORF">JD292_11400</name>
</gene>
<dbReference type="Proteomes" id="UP000618733">
    <property type="component" value="Unassembled WGS sequence"/>
</dbReference>
<sequence>MARLSQLLALPDLGLRLVQAGAGDPEISWVSTTELIDLSEHLEGGELIMTTGLALGAEDPRWRDFVASLSRARVAAIGFGIGVNHDRIPQPLIHAASTYRVALFEIPLPTPFVAVSKAVAELLRTDELRAARGALQAQQRLLSGAYDAQSPAEVLASVSQATGRHLALLGSDGALLASTGGFAAARATEDIEYIALDQEGAMRLAVAGTAPLSPEGRSVIAAGSIVLGLGLRGARADETRERERWERFTGGVLAGTIAPDAVIVLSPRIRLPERIRAIAVQGTAEDVAAWRRRPRTGLERFVSSAQEQPATPGLALAWQLADDTTAAVQRALDVAAEHNLDAVVGRPADADRALTSRRSASARLSALSTTAPLYEAPRVPQVVRADRDTPILEALLDLGDGAATNAGEVLGPLSLGSALDPEDRDQLRATLRAVFLADGQRGPAAATLGIHRNTLRDRIARIERLTGRSFANADDRAELWLAYRLEESSGAGRR</sequence>
<organism evidence="3 4">
    <name type="scientific">Leucobacter edaphi</name>
    <dbReference type="NCBI Taxonomy" id="2796472"/>
    <lineage>
        <taxon>Bacteria</taxon>
        <taxon>Bacillati</taxon>
        <taxon>Actinomycetota</taxon>
        <taxon>Actinomycetes</taxon>
        <taxon>Micrococcales</taxon>
        <taxon>Microbacteriaceae</taxon>
        <taxon>Leucobacter</taxon>
    </lineage>
</organism>
<dbReference type="Pfam" id="PF07905">
    <property type="entry name" value="PucR"/>
    <property type="match status" value="1"/>
</dbReference>
<evidence type="ECO:0000313" key="3">
    <source>
        <dbReference type="EMBL" id="MBK0422677.1"/>
    </source>
</evidence>
<feature type="domain" description="PucR C-terminal helix-turn-helix" evidence="2">
    <location>
        <begin position="427"/>
        <end position="484"/>
    </location>
</feature>
<protein>
    <submittedName>
        <fullName evidence="3">PucR family transcriptional regulator ligand-binding domain-containing protein</fullName>
    </submittedName>
</protein>
<proteinExistence type="predicted"/>
<accession>A0A934QFM3</accession>
<dbReference type="PANTHER" id="PTHR33744">
    <property type="entry name" value="CARBOHYDRATE DIACID REGULATOR"/>
    <property type="match status" value="1"/>
</dbReference>
<evidence type="ECO:0000259" key="2">
    <source>
        <dbReference type="Pfam" id="PF13556"/>
    </source>
</evidence>
<name>A0A934QFM3_9MICO</name>
<dbReference type="InterPro" id="IPR025736">
    <property type="entry name" value="PucR_C-HTH_dom"/>
</dbReference>
<dbReference type="InterPro" id="IPR012914">
    <property type="entry name" value="PucR_dom"/>
</dbReference>